<dbReference type="RefSeq" id="WP_345528427.1">
    <property type="nucleotide sequence ID" value="NZ_BAABKN010000023.1"/>
</dbReference>
<keyword evidence="2" id="KW-1185">Reference proteome</keyword>
<organism evidence="1 2">
    <name type="scientific">Nocardioides endophyticus</name>
    <dbReference type="NCBI Taxonomy" id="1353775"/>
    <lineage>
        <taxon>Bacteria</taxon>
        <taxon>Bacillati</taxon>
        <taxon>Actinomycetota</taxon>
        <taxon>Actinomycetes</taxon>
        <taxon>Propionibacteriales</taxon>
        <taxon>Nocardioidaceae</taxon>
        <taxon>Nocardioides</taxon>
    </lineage>
</organism>
<accession>A0ABP8Z7X8</accession>
<protein>
    <submittedName>
        <fullName evidence="1">Uncharacterized protein</fullName>
    </submittedName>
</protein>
<evidence type="ECO:0000313" key="1">
    <source>
        <dbReference type="EMBL" id="GAA4748752.1"/>
    </source>
</evidence>
<comment type="caution">
    <text evidence="1">The sequence shown here is derived from an EMBL/GenBank/DDBJ whole genome shotgun (WGS) entry which is preliminary data.</text>
</comment>
<dbReference type="Proteomes" id="UP001499882">
    <property type="component" value="Unassembled WGS sequence"/>
</dbReference>
<dbReference type="EMBL" id="BAABKN010000023">
    <property type="protein sequence ID" value="GAA4748752.1"/>
    <property type="molecule type" value="Genomic_DNA"/>
</dbReference>
<reference evidence="2" key="1">
    <citation type="journal article" date="2019" name="Int. J. Syst. Evol. Microbiol.">
        <title>The Global Catalogue of Microorganisms (GCM) 10K type strain sequencing project: providing services to taxonomists for standard genome sequencing and annotation.</title>
        <authorList>
            <consortium name="The Broad Institute Genomics Platform"/>
            <consortium name="The Broad Institute Genome Sequencing Center for Infectious Disease"/>
            <person name="Wu L."/>
            <person name="Ma J."/>
        </authorList>
    </citation>
    <scope>NUCLEOTIDE SEQUENCE [LARGE SCALE GENOMIC DNA]</scope>
    <source>
        <strain evidence="2">JCM 18532</strain>
    </source>
</reference>
<name>A0ABP8Z7X8_9ACTN</name>
<sequence>MATYAVNPDAVAHVRALIDKLQYVLDSDWGEVQPSADAQNAYLERHSWAEYAAWHLGLTEGANDETKARYAFVCGDLRRVHRSGLIACVYRAAEWRHKKVELAAHELLQHLDRTAGIGG</sequence>
<evidence type="ECO:0000313" key="2">
    <source>
        <dbReference type="Proteomes" id="UP001499882"/>
    </source>
</evidence>
<gene>
    <name evidence="1" type="ORF">GCM10023350_37150</name>
</gene>
<proteinExistence type="predicted"/>